<dbReference type="InterPro" id="IPR036116">
    <property type="entry name" value="FN3_sf"/>
</dbReference>
<dbReference type="Pfam" id="PF17963">
    <property type="entry name" value="Big_9"/>
    <property type="match status" value="1"/>
</dbReference>
<dbReference type="Proteomes" id="UP000285768">
    <property type="component" value="Chromosome"/>
</dbReference>
<feature type="compositionally biased region" description="Low complexity" evidence="3">
    <location>
        <begin position="121"/>
        <end position="135"/>
    </location>
</feature>
<organism evidence="5 6">
    <name type="scientific">Leucobacter muris</name>
    <dbReference type="NCBI Taxonomy" id="1935379"/>
    <lineage>
        <taxon>Bacteria</taxon>
        <taxon>Bacillati</taxon>
        <taxon>Actinomycetota</taxon>
        <taxon>Actinomycetes</taxon>
        <taxon>Micrococcales</taxon>
        <taxon>Microbacteriaceae</taxon>
        <taxon>Leucobacter</taxon>
    </lineage>
</organism>
<keyword evidence="1" id="KW-0326">Glycosidase</keyword>
<feature type="domain" description="Fibronectin type-III" evidence="4">
    <location>
        <begin position="1531"/>
        <end position="1625"/>
    </location>
</feature>
<dbReference type="PROSITE" id="PS50853">
    <property type="entry name" value="FN3"/>
    <property type="match status" value="1"/>
</dbReference>
<reference evidence="5 6" key="1">
    <citation type="submission" date="2019-01" db="EMBL/GenBank/DDBJ databases">
        <title>Leucobacter muris sp. nov. isolated from the nose of a laboratory mouse.</title>
        <authorList>
            <person name="Benga L."/>
            <person name="Sproeer C."/>
            <person name="Schumann P."/>
            <person name="Verbarg S."/>
            <person name="Bunk B."/>
            <person name="Engelhardt E."/>
            <person name="Benten P.M."/>
            <person name="Sager M."/>
        </authorList>
    </citation>
    <scope>NUCLEOTIDE SEQUENCE [LARGE SCALE GENOMIC DNA]</scope>
    <source>
        <strain evidence="5 6">DSM 101948</strain>
    </source>
</reference>
<evidence type="ECO:0000259" key="4">
    <source>
        <dbReference type="PROSITE" id="PS50853"/>
    </source>
</evidence>
<sequence length="1967" mass="201887">MIATIAVVAAGYDARETPREDPSVWAMRGSGQYARVNTLTAEIDTVRRVEDPSGVLQSGSSGAVLSHGNGRIWDIDPTMPRDLVEDGGSTDQGTDQDAEGNEDGEAGAETGGGNASATTDPAGAAGEGPVAARAPDGTRDTVAAGDAVVFRTEDGDVFLARFAGGAGAAGGLGDPVLLDPLADSDAGDADAEENEGEGARFASSAVALDAEGRLVLFSAEAGELRWYDVERGRFMGVDEAPAGVPGEGVQLAIVAGDWVLFDAESGRLWREGSDQPVEFDAGADARLQSSSTRSAGGESLVADGSGLWSVTERGAERIDAGDGTPVQPIQLGESRYAAWVGQSGARLWSSAEGAMPLELDGSVEMPGQPDPVFRSNGTSALLSEQGTGMMWTLPEGRLIPVEQWSLVDPPKERSGTVVVADVAEQEPPVAVNDAFGVRAGEPAPLPVLLNDYDPNRKDVLTIVPDGLGEGLAPEFGAVSLLSDGQSLVIQPAPDARGTASFSYRITDGVHVSEPATVSLTVVAPDVNSAPEWCPVEGCQREWPSPELAPGGTLVLPILEGWVDPEGDPMMLASARPVNAEDPVRVLVTGDGRFALRHADPNAGDSDVPVRVQVADSHGETTERDMIVQIRSNARAEMHPIASTAIVDQPAITRPLNRIVGGSGSYALVDASLQSGSAEVGVNLGAGTVEVRAKQAGTSLVAVTARDTGTDAEITGVLRVTALDSRPQLGLPPLRAFVRPLADTTIDVLDAVPGANSRALVVRSASVVDGELRADVLEHAQVRVSGSTPDGAPGRIGSADVVIEEGAEASTARLTVFQVAESGEGGAIAVADNITVRAGAVADIPVLDNDVAPPGQRLVLHPEIGGSGAKGELAFASGNTLRYLAPDQPGSYTLTYTAYGASTPEASDVGQVRVTVLPREGNRDPQPASLTVRLAPGERSTVRVPLSGVDPDGDRVRLVGVSASEDPQLTASIVSRSAALQVEASRNVAPGVQTLAYTVRDGFGGEAEGRLRVILVEETGGSRAPVVFSDYVRMVKGAAAPAVVRPLDNDTDPAGGRLELVEVVPNVPGGEDSPQYRRLQERLDLSQLKRGRVVVRGAEELGTVSYRYTVRSSASSSTADGLIVVQVSARVGQQAPTVRDTVLSARDRAELERGGVDVVTDRVHWAAGDPGSLTLSVWVGAADRFTASGSRISGAYRAEGDLVPFRLTGEDLSGAQVQTFGFLVIPPLDELRLTLKPGLAPLSVNEGKTIEARLADLVDLASGDRAEFKTGAFPVQRGQASCEATSATTLRYSAGKEGPWGDSCLISVKLAEQKAWTQLSVPVQIVPDEPVAELEPLTRTVAPGVSQTIDLVDMVRWQGGRQGDTARLEFQVSGGGGGFEVAQSGSQLEVRARADAVPGREDVLVVSVASGGGSQAPLALRVGEAAKDTPRGATVALNCTVGSDCRAQLIGAPGEYDPFQGKTGGGLRLESVDASGCAVAALQMSGDGVSATWPQGSGGPGGKCTATYTVRDAQNRLGQGRIELDAQGVPRRPSSITASAYTANSVTLSVTLSDETSHPATEGVRVLMDGAPSSGSCAGSGSSYRCTVGGLVNGEKHSFTAVAFNAVGDSAPTANAVQAWAYERPDAPRVEWRQVSAETADAGTLRFQINGRPGTSGYRIATPAGTTSVSGQNTMATVPNIPVGNPTVTIVPLSAFEPPDGDSAEGSNWSENVRVTGRPVVSITAGESAQGSNTATVHVSVDSRGAEGTRYGVTKHSFCNPNNGGEGGTETVTGTAYHPLTVTACAENEWGPALATASVTVNVGGTPPAPTVTAGYTIGPGATVSGSTASYTLTSGPSVSATSGHTLDYRVNGSSVGSSFPSSMTPGAAYSVAQCKNGVCSDAVSIPGNAPGPVSVDLSGCIPSNATTAELLARVSEHARSSASPTFDHAGGTLTVLWTGAYSSLSTLEAAVCAQPDPADPGGEPPGP</sequence>
<dbReference type="RefSeq" id="WP_128386111.1">
    <property type="nucleotide sequence ID" value="NZ_CP035037.1"/>
</dbReference>
<keyword evidence="2" id="KW-0624">Polysaccharide degradation</keyword>
<evidence type="ECO:0000256" key="3">
    <source>
        <dbReference type="SAM" id="MobiDB-lite"/>
    </source>
</evidence>
<keyword evidence="2" id="KW-0119">Carbohydrate metabolism</keyword>
<name>A0ABX5QCI1_9MICO</name>
<protein>
    <recommendedName>
        <fullName evidence="4">Fibronectin type-III domain-containing protein</fullName>
    </recommendedName>
</protein>
<feature type="compositionally biased region" description="Acidic residues" evidence="3">
    <location>
        <begin position="94"/>
        <end position="106"/>
    </location>
</feature>
<feature type="region of interest" description="Disordered" evidence="3">
    <location>
        <begin position="67"/>
        <end position="138"/>
    </location>
</feature>
<dbReference type="InterPro" id="IPR013783">
    <property type="entry name" value="Ig-like_fold"/>
</dbReference>
<accession>A0ABX5QCI1</accession>
<dbReference type="Gene3D" id="2.60.40.10">
    <property type="entry name" value="Immunoglobulins"/>
    <property type="match status" value="1"/>
</dbReference>
<evidence type="ECO:0000256" key="1">
    <source>
        <dbReference type="ARBA" id="ARBA00023295"/>
    </source>
</evidence>
<dbReference type="SUPFAM" id="SSF49265">
    <property type="entry name" value="Fibronectin type III"/>
    <property type="match status" value="1"/>
</dbReference>
<evidence type="ECO:0000313" key="5">
    <source>
        <dbReference type="EMBL" id="QAB16775.1"/>
    </source>
</evidence>
<dbReference type="EMBL" id="CP035037">
    <property type="protein sequence ID" value="QAB16775.1"/>
    <property type="molecule type" value="Genomic_DNA"/>
</dbReference>
<keyword evidence="6" id="KW-1185">Reference proteome</keyword>
<dbReference type="InterPro" id="IPR003961">
    <property type="entry name" value="FN3_dom"/>
</dbReference>
<gene>
    <name evidence="5" type="ORF">Leucomu_01475</name>
</gene>
<evidence type="ECO:0000256" key="2">
    <source>
        <dbReference type="ARBA" id="ARBA00023326"/>
    </source>
</evidence>
<evidence type="ECO:0000313" key="6">
    <source>
        <dbReference type="Proteomes" id="UP000285768"/>
    </source>
</evidence>
<keyword evidence="1" id="KW-0378">Hydrolase</keyword>
<proteinExistence type="predicted"/>
<dbReference type="CDD" id="cd00063">
    <property type="entry name" value="FN3"/>
    <property type="match status" value="1"/>
</dbReference>